<protein>
    <submittedName>
        <fullName evidence="2">Uncharacterized protein</fullName>
    </submittedName>
</protein>
<proteinExistence type="predicted"/>
<dbReference type="Proteomes" id="UP000654075">
    <property type="component" value="Unassembled WGS sequence"/>
</dbReference>
<dbReference type="EMBL" id="CAJNNV010031112">
    <property type="protein sequence ID" value="CAE8634698.1"/>
    <property type="molecule type" value="Genomic_DNA"/>
</dbReference>
<evidence type="ECO:0000313" key="2">
    <source>
        <dbReference type="EMBL" id="CAE8634698.1"/>
    </source>
</evidence>
<comment type="caution">
    <text evidence="2">The sequence shown here is derived from an EMBL/GenBank/DDBJ whole genome shotgun (WGS) entry which is preliminary data.</text>
</comment>
<evidence type="ECO:0000256" key="1">
    <source>
        <dbReference type="SAM" id="MobiDB-lite"/>
    </source>
</evidence>
<evidence type="ECO:0000313" key="3">
    <source>
        <dbReference type="Proteomes" id="UP000654075"/>
    </source>
</evidence>
<organism evidence="2 3">
    <name type="scientific">Polarella glacialis</name>
    <name type="common">Dinoflagellate</name>
    <dbReference type="NCBI Taxonomy" id="89957"/>
    <lineage>
        <taxon>Eukaryota</taxon>
        <taxon>Sar</taxon>
        <taxon>Alveolata</taxon>
        <taxon>Dinophyceae</taxon>
        <taxon>Suessiales</taxon>
        <taxon>Suessiaceae</taxon>
        <taxon>Polarella</taxon>
    </lineage>
</organism>
<feature type="region of interest" description="Disordered" evidence="1">
    <location>
        <begin position="1"/>
        <end position="20"/>
    </location>
</feature>
<dbReference type="AlphaFoldDB" id="A0A813HAL7"/>
<reference evidence="2" key="1">
    <citation type="submission" date="2021-02" db="EMBL/GenBank/DDBJ databases">
        <authorList>
            <person name="Dougan E. K."/>
            <person name="Rhodes N."/>
            <person name="Thang M."/>
            <person name="Chan C."/>
        </authorList>
    </citation>
    <scope>NUCLEOTIDE SEQUENCE</scope>
</reference>
<name>A0A813HAL7_POLGL</name>
<accession>A0A813HAL7</accession>
<keyword evidence="3" id="KW-1185">Reference proteome</keyword>
<sequence length="130" mass="13649">MCGSAQQCDRSQHSNTSNTKGVSWSSLGALFSLPQQDPVGGLLLLLFELVVEGKVAVAATNLAALSSREPDAPWHRYHWQPKRLPSPCVARRLASERPSRCAPGVGAQMLDGGGVAAASNAASIPLPPFC</sequence>
<gene>
    <name evidence="2" type="ORF">PGLA1383_LOCUS50323</name>
</gene>